<dbReference type="EMBL" id="MQUQ01000031">
    <property type="protein sequence ID" value="OLZ43600.1"/>
    <property type="molecule type" value="Genomic_DNA"/>
</dbReference>
<dbReference type="Proteomes" id="UP000187486">
    <property type="component" value="Unassembled WGS sequence"/>
</dbReference>
<comment type="caution">
    <text evidence="1">The sequence shown here is derived from an EMBL/GenBank/DDBJ whole genome shotgun (WGS) entry which is preliminary data.</text>
</comment>
<evidence type="ECO:0000313" key="2">
    <source>
        <dbReference type="Proteomes" id="UP000187486"/>
    </source>
</evidence>
<protein>
    <recommendedName>
        <fullName evidence="3">IrrE N-terminal-like domain-containing protein</fullName>
    </recommendedName>
</protein>
<keyword evidence="2" id="KW-1185">Reference proteome</keyword>
<dbReference type="STRING" id="76021.BS329_38755"/>
<gene>
    <name evidence="1" type="ORF">BS329_38755</name>
</gene>
<sequence length="190" mass="21096">MRPPVHVLSGSTASEAPLHTSQRRPCLALAALGLPPMYSLDVLIGAVADRVDRRIEVRAADLDGALPCGMAVATPDRYFIVYPRTSTVHHRTHIIVHELGHILLEHHKALPDSVDDMVREYAPILAPHLSSDLIRRLLGRTVYDNDHEREAEDFAGAVMDQIGHLADYWAQPREDPAVNRLRILFGGTAR</sequence>
<name>A0A1R0KEQ1_9PSEU</name>
<dbReference type="AlphaFoldDB" id="A0A1R0KEQ1"/>
<dbReference type="Gene3D" id="1.10.10.2910">
    <property type="match status" value="1"/>
</dbReference>
<evidence type="ECO:0000313" key="1">
    <source>
        <dbReference type="EMBL" id="OLZ43600.1"/>
    </source>
</evidence>
<reference evidence="1 2" key="1">
    <citation type="submission" date="2016-01" db="EMBL/GenBank/DDBJ databases">
        <title>Amycolatopsis coloradensis genome sequencing and assembly.</title>
        <authorList>
            <person name="Mayilraj S."/>
        </authorList>
    </citation>
    <scope>NUCLEOTIDE SEQUENCE [LARGE SCALE GENOMIC DNA]</scope>
    <source>
        <strain evidence="1 2">DSM 44225</strain>
    </source>
</reference>
<proteinExistence type="predicted"/>
<organism evidence="1 2">
    <name type="scientific">Amycolatopsis coloradensis</name>
    <dbReference type="NCBI Taxonomy" id="76021"/>
    <lineage>
        <taxon>Bacteria</taxon>
        <taxon>Bacillati</taxon>
        <taxon>Actinomycetota</taxon>
        <taxon>Actinomycetes</taxon>
        <taxon>Pseudonocardiales</taxon>
        <taxon>Pseudonocardiaceae</taxon>
        <taxon>Amycolatopsis</taxon>
    </lineage>
</organism>
<accession>A0A1R0KEQ1</accession>
<evidence type="ECO:0008006" key="3">
    <source>
        <dbReference type="Google" id="ProtNLM"/>
    </source>
</evidence>